<dbReference type="VEuPathDB" id="VectorBase:RPRC012405"/>
<dbReference type="AlphaFoldDB" id="T1I7Y3"/>
<evidence type="ECO:0000313" key="2">
    <source>
        <dbReference type="Proteomes" id="UP000015103"/>
    </source>
</evidence>
<dbReference type="InParanoid" id="T1I7Y3"/>
<dbReference type="HOGENOM" id="CLU_2018048_0_0_1"/>
<reference evidence="1" key="1">
    <citation type="submission" date="2015-05" db="UniProtKB">
        <authorList>
            <consortium name="EnsemblMetazoa"/>
        </authorList>
    </citation>
    <scope>IDENTIFICATION</scope>
</reference>
<accession>T1I7Y3</accession>
<evidence type="ECO:0000313" key="1">
    <source>
        <dbReference type="EnsemblMetazoa" id="RPRC012405-PA"/>
    </source>
</evidence>
<protein>
    <submittedName>
        <fullName evidence="1">Uncharacterized protein</fullName>
    </submittedName>
</protein>
<keyword evidence="2" id="KW-1185">Reference proteome</keyword>
<sequence length="123" mass="14853">MREKGNMHLFTNKKQKGIIRERRPVVNRKLNESFIIKSKFEHKIQVLRMYCYPIDEFDKRFILLIPETATFRRAERRHAPIKKLLPLPKPKERQTFYIEMIQHKKLFGNMRNKSIVGAIMRSA</sequence>
<dbReference type="EMBL" id="ACPB03012485">
    <property type="status" value="NOT_ANNOTATED_CDS"/>
    <property type="molecule type" value="Genomic_DNA"/>
</dbReference>
<dbReference type="EnsemblMetazoa" id="RPRC012405-RA">
    <property type="protein sequence ID" value="RPRC012405-PA"/>
    <property type="gene ID" value="RPRC012405"/>
</dbReference>
<dbReference type="Proteomes" id="UP000015103">
    <property type="component" value="Unassembled WGS sequence"/>
</dbReference>
<name>T1I7Y3_RHOPR</name>
<organism evidence="1 2">
    <name type="scientific">Rhodnius prolixus</name>
    <name type="common">Triatomid bug</name>
    <dbReference type="NCBI Taxonomy" id="13249"/>
    <lineage>
        <taxon>Eukaryota</taxon>
        <taxon>Metazoa</taxon>
        <taxon>Ecdysozoa</taxon>
        <taxon>Arthropoda</taxon>
        <taxon>Hexapoda</taxon>
        <taxon>Insecta</taxon>
        <taxon>Pterygota</taxon>
        <taxon>Neoptera</taxon>
        <taxon>Paraneoptera</taxon>
        <taxon>Hemiptera</taxon>
        <taxon>Heteroptera</taxon>
        <taxon>Panheteroptera</taxon>
        <taxon>Cimicomorpha</taxon>
        <taxon>Reduviidae</taxon>
        <taxon>Triatominae</taxon>
        <taxon>Rhodnius</taxon>
    </lineage>
</organism>
<proteinExistence type="predicted"/>